<proteinExistence type="predicted"/>
<dbReference type="RefSeq" id="WP_012009028.1">
    <property type="nucleotide sequence ID" value="NC_009848.4"/>
</dbReference>
<gene>
    <name evidence="2" type="ordered locus">BPUM_0476</name>
</gene>
<feature type="transmembrane region" description="Helical" evidence="1">
    <location>
        <begin position="71"/>
        <end position="91"/>
    </location>
</feature>
<name>A8FAA4_BACP2</name>
<feature type="transmembrane region" description="Helical" evidence="1">
    <location>
        <begin position="39"/>
        <end position="59"/>
    </location>
</feature>
<dbReference type="GeneID" id="5619735"/>
<dbReference type="OrthoDB" id="2610916at2"/>
<evidence type="ECO:0000313" key="2">
    <source>
        <dbReference type="EMBL" id="ABV61171.1"/>
    </source>
</evidence>
<evidence type="ECO:0000256" key="1">
    <source>
        <dbReference type="SAM" id="Phobius"/>
    </source>
</evidence>
<protein>
    <recommendedName>
        <fullName evidence="4">DUF3021 domain-containing protein</fullName>
    </recommendedName>
</protein>
<evidence type="ECO:0000313" key="3">
    <source>
        <dbReference type="Proteomes" id="UP000001355"/>
    </source>
</evidence>
<organism evidence="2 3">
    <name type="scientific">Bacillus pumilus (strain SAFR-032)</name>
    <dbReference type="NCBI Taxonomy" id="315750"/>
    <lineage>
        <taxon>Bacteria</taxon>
        <taxon>Bacillati</taxon>
        <taxon>Bacillota</taxon>
        <taxon>Bacilli</taxon>
        <taxon>Bacillales</taxon>
        <taxon>Bacillaceae</taxon>
        <taxon>Bacillus</taxon>
    </lineage>
</organism>
<dbReference type="KEGG" id="bpu:BPUM_0476"/>
<reference evidence="2 3" key="1">
    <citation type="journal article" date="2007" name="PLoS ONE">
        <title>Paradoxical DNA repair and peroxide resistance gene conservation in Bacillus pumilus SAFR-032.</title>
        <authorList>
            <person name="Gioia J."/>
            <person name="Yerrapragada S."/>
            <person name="Qin X."/>
            <person name="Jiang H."/>
            <person name="Igboeli O.C."/>
            <person name="Muzny D."/>
            <person name="Dugan-Rocha S."/>
            <person name="Ding Y."/>
            <person name="Hawes A."/>
            <person name="Liu W."/>
            <person name="Perez L."/>
            <person name="Kovar C."/>
            <person name="Dinh H."/>
            <person name="Lee S."/>
            <person name="Nazareth L."/>
            <person name="Blyth P."/>
            <person name="Holder M."/>
            <person name="Buhay C."/>
            <person name="Tirumalai M.R."/>
            <person name="Liu Y."/>
            <person name="Dasgupta I."/>
            <person name="Bokhetache L."/>
            <person name="Fujita M."/>
            <person name="Karouia F."/>
            <person name="Eswara Moorthy P."/>
            <person name="Siefert J."/>
            <person name="Uzman A."/>
            <person name="Buzumbo P."/>
            <person name="Verma A."/>
            <person name="Zwiya H."/>
            <person name="McWilliams B.D."/>
            <person name="Olowu A."/>
            <person name="Clinkenbeard K.D."/>
            <person name="Newcombe D."/>
            <person name="Golebiewski L."/>
            <person name="Petrosino J.F."/>
            <person name="Nicholson W.L."/>
            <person name="Fox G.E."/>
            <person name="Venkateswaran K."/>
            <person name="Highlander S.K."/>
            <person name="Weinstock G.M."/>
        </authorList>
    </citation>
    <scope>NUCLEOTIDE SEQUENCE [LARGE SCALE GENOMIC DNA]</scope>
    <source>
        <strain evidence="2 3">SAFR-032</strain>
    </source>
</reference>
<keyword evidence="1" id="KW-1133">Transmembrane helix</keyword>
<dbReference type="eggNOG" id="ENOG5032U3D">
    <property type="taxonomic scope" value="Bacteria"/>
</dbReference>
<keyword evidence="1" id="KW-0472">Membrane</keyword>
<dbReference type="InterPro" id="IPR036259">
    <property type="entry name" value="MFS_trans_sf"/>
</dbReference>
<sequence length="138" mass="15611">MINEMKNQFMQTSFVSIVWLTLILSLTNQSVTIPFGYVWHIIAIGTLAGFVFGVMYPLLWNYLNFPAPVNILISTVVNLAFQLGAVALYSTDLLQLIMPYFIAIAFLTLAGHIIAFLFYKKHQNQKMAQALNHLKPQS</sequence>
<dbReference type="Proteomes" id="UP000001355">
    <property type="component" value="Chromosome"/>
</dbReference>
<dbReference type="STRING" id="315750.BPUM_0476"/>
<dbReference type="EMBL" id="CP000813">
    <property type="protein sequence ID" value="ABV61171.1"/>
    <property type="molecule type" value="Genomic_DNA"/>
</dbReference>
<reference evidence="2 3" key="3">
    <citation type="journal article" date="2013" name="PLoS ONE">
        <title>Candidate genes that may be responsible for the unusual resistances exhibited by Bacillus pumilus SAFR-032 spores.</title>
        <authorList>
            <person name="Tirumalai M.R."/>
            <person name="Rastogi R."/>
            <person name="Zamani N."/>
            <person name="O'Bryant Williams E."/>
            <person name="Allen S."/>
            <person name="Diouf F."/>
            <person name="Kwende S."/>
            <person name="Weinstock G.M."/>
            <person name="Venkateswaran K.J."/>
            <person name="Fox G.E."/>
        </authorList>
    </citation>
    <scope>NUCLEOTIDE SEQUENCE [LARGE SCALE GENOMIC DNA]</scope>
    <source>
        <strain evidence="2 3">SAFR-032</strain>
    </source>
</reference>
<keyword evidence="3" id="KW-1185">Reference proteome</keyword>
<feature type="transmembrane region" description="Helical" evidence="1">
    <location>
        <begin position="97"/>
        <end position="119"/>
    </location>
</feature>
<keyword evidence="1" id="KW-0812">Transmembrane</keyword>
<accession>A8FAA4</accession>
<evidence type="ECO:0008006" key="4">
    <source>
        <dbReference type="Google" id="ProtNLM"/>
    </source>
</evidence>
<dbReference type="SUPFAM" id="SSF103473">
    <property type="entry name" value="MFS general substrate transporter"/>
    <property type="match status" value="1"/>
</dbReference>
<reference evidence="2 3" key="2">
    <citation type="journal article" date="2013" name="Extremophiles">
        <title>An ICEBs1-like element may be associated with the extreme radiation and desiccation resistance of Bacillus pumilus SAFR-032 spores.</title>
        <authorList>
            <person name="Tirumalai M.R."/>
            <person name="Fox G.E."/>
        </authorList>
    </citation>
    <scope>NUCLEOTIDE SEQUENCE [LARGE SCALE GENOMIC DNA]</scope>
    <source>
        <strain evidence="2 3">SAFR-032</strain>
    </source>
</reference>
<dbReference type="AlphaFoldDB" id="A8FAA4"/>
<dbReference type="HOGENOM" id="CLU_1872260_0_0_9"/>